<evidence type="ECO:0000313" key="21">
    <source>
        <dbReference type="Proteomes" id="UP000694845"/>
    </source>
</evidence>
<dbReference type="SUPFAM" id="SSF48576">
    <property type="entry name" value="Terpenoid synthases"/>
    <property type="match status" value="1"/>
</dbReference>
<dbReference type="Proteomes" id="UP000694845">
    <property type="component" value="Unplaced"/>
</dbReference>
<dbReference type="Pfam" id="PF00348">
    <property type="entry name" value="polyprenyl_synt"/>
    <property type="match status" value="1"/>
</dbReference>
<dbReference type="OMA" id="GKQMRPM"/>
<dbReference type="CTD" id="23590"/>
<evidence type="ECO:0000256" key="19">
    <source>
        <dbReference type="ARBA" id="ARBA00084036"/>
    </source>
</evidence>
<evidence type="ECO:0000256" key="9">
    <source>
        <dbReference type="ARBA" id="ARBA00023229"/>
    </source>
</evidence>
<keyword evidence="5" id="KW-0479">Metal-binding</keyword>
<comment type="subunit">
    <text evidence="13">Heterotetramer composed of 2 PDSS1/DPS1 and 2 PDSS2/DLP1 subunits.</text>
</comment>
<comment type="catalytic activity">
    <reaction evidence="11">
        <text>7 isopentenyl diphosphate + (2E,6E)-farnesyl diphosphate = all-trans-decaprenyl diphosphate + 7 diphosphate</text>
        <dbReference type="Rhea" id="RHEA:27802"/>
        <dbReference type="ChEBI" id="CHEBI:33019"/>
        <dbReference type="ChEBI" id="CHEBI:60721"/>
        <dbReference type="ChEBI" id="CHEBI:128769"/>
        <dbReference type="ChEBI" id="CHEBI:175763"/>
        <dbReference type="EC" id="2.5.1.91"/>
    </reaction>
    <physiologicalReaction direction="left-to-right" evidence="11">
        <dbReference type="Rhea" id="RHEA:27803"/>
    </physiologicalReaction>
</comment>
<evidence type="ECO:0000256" key="7">
    <source>
        <dbReference type="ARBA" id="ARBA00023098"/>
    </source>
</evidence>
<evidence type="ECO:0000256" key="16">
    <source>
        <dbReference type="ARBA" id="ARBA00080324"/>
    </source>
</evidence>
<gene>
    <name evidence="22" type="primary">LOC110976062</name>
</gene>
<evidence type="ECO:0000256" key="11">
    <source>
        <dbReference type="ARBA" id="ARBA00051100"/>
    </source>
</evidence>
<evidence type="ECO:0000256" key="10">
    <source>
        <dbReference type="ARBA" id="ARBA00050825"/>
    </source>
</evidence>
<dbReference type="FunFam" id="1.10.600.10:FF:000011">
    <property type="entry name" value="Decaprenyl diphosphate synthase subunit 1"/>
    <property type="match status" value="1"/>
</dbReference>
<keyword evidence="7" id="KW-0443">Lipid metabolism</keyword>
<dbReference type="GO" id="GO:0097269">
    <property type="term" value="F:all-trans-decaprenyl-diphosphate synthase activity"/>
    <property type="evidence" value="ECO:0007669"/>
    <property type="project" value="UniProtKB-EC"/>
</dbReference>
<keyword evidence="9" id="KW-0414">Isoprene biosynthesis</keyword>
<dbReference type="AlphaFoldDB" id="A0A8B7XXE5"/>
<evidence type="ECO:0000256" key="13">
    <source>
        <dbReference type="ARBA" id="ARBA00064334"/>
    </source>
</evidence>
<evidence type="ECO:0000256" key="12">
    <source>
        <dbReference type="ARBA" id="ARBA00057934"/>
    </source>
</evidence>
<dbReference type="InterPro" id="IPR008949">
    <property type="entry name" value="Isoprenoid_synthase_dom_sf"/>
</dbReference>
<dbReference type="KEGG" id="aplc:110976062"/>
<protein>
    <recommendedName>
        <fullName evidence="15">All trans-polyprenyl-diphosphate synthase PDSS1</fullName>
        <ecNumber evidence="14">2.5.1.91</ecNumber>
    </recommendedName>
    <alternativeName>
        <fullName evidence="18">All-trans-decaprenyl-diphosphate synthase subunit 1</fullName>
    </alternativeName>
    <alternativeName>
        <fullName evidence="16">Decaprenyl-diphosphate synthase subunit 1</fullName>
    </alternativeName>
    <alternativeName>
        <fullName evidence="17">Solanesyl-diphosphate synthase subunit 1</fullName>
    </alternativeName>
    <alternativeName>
        <fullName evidence="19">Trans-prenyltransferase 1</fullName>
    </alternativeName>
</protein>
<evidence type="ECO:0000256" key="6">
    <source>
        <dbReference type="ARBA" id="ARBA00022842"/>
    </source>
</evidence>
<dbReference type="PROSITE" id="PS00444">
    <property type="entry name" value="POLYPRENYL_SYNTHASE_2"/>
    <property type="match status" value="1"/>
</dbReference>
<dbReference type="InterPro" id="IPR033749">
    <property type="entry name" value="Polyprenyl_synt_CS"/>
</dbReference>
<name>A0A8B7XXE5_ACAPL</name>
<reference evidence="22" key="1">
    <citation type="submission" date="2025-08" db="UniProtKB">
        <authorList>
            <consortium name="RefSeq"/>
        </authorList>
    </citation>
    <scope>IDENTIFICATION</scope>
</reference>
<dbReference type="CDD" id="cd00685">
    <property type="entry name" value="Trans_IPPS_HT"/>
    <property type="match status" value="1"/>
</dbReference>
<dbReference type="RefSeq" id="XP_022084715.1">
    <property type="nucleotide sequence ID" value="XM_022229023.1"/>
</dbReference>
<comment type="cofactor">
    <cofactor evidence="1">
        <name>Mg(2+)</name>
        <dbReference type="ChEBI" id="CHEBI:18420"/>
    </cofactor>
</comment>
<evidence type="ECO:0000313" key="22">
    <source>
        <dbReference type="RefSeq" id="XP_022084715.1"/>
    </source>
</evidence>
<keyword evidence="4 20" id="KW-0808">Transferase</keyword>
<comment type="function">
    <text evidence="12">Heterotetrameric enzyme that catalyzes the condensation of farnesyl diphosphate (FPP), which acts as a primer, and isopentenyl diphosphate (IPP) to produce prenyl diphosphates of varying chain lengths and participates in the determination of the side chain of ubiquinone. Supplies nona and decaprenyl diphosphate, the precursors for the side chain of the isoprenoid quinones ubiquinone-9 (Q9)and ubiquinone-10 (Q10) respectively. The enzyme adds isopentenyl diphosphate molecules sequentially to farnesyl diphosphate with trans stereochemistry.</text>
</comment>
<dbReference type="GeneID" id="110976062"/>
<dbReference type="InterPro" id="IPR000092">
    <property type="entry name" value="Polyprenyl_synt"/>
</dbReference>
<evidence type="ECO:0000256" key="1">
    <source>
        <dbReference type="ARBA" id="ARBA00001946"/>
    </source>
</evidence>
<sequence>MATSLGLRNVGLLRPIVPRLPRSLRPRLNSTTWLLVSEKSNTTCCGCGLPPVVASLATCTKRLLRDVRHFSSHFSTNSNVFPKEICSPEKLTQDDLASLHGNIRKELISNRRSLQDVAQYYFDGKGKAFRPMIVLLTASACNAHTHGANSKLLETQRQIAMIAEMIHTASLMHDDVIDNADTRRNKMAINEMWGQKKAILAGDFVLSVSSQVLARIGNDEVVLILSQVLDDLVRGEFMQLGSKEDENERFSHYLKKTFMKTASLMAHSCQAVAVLGQCHEDVSKIAYEYGRNIGMAFQLIDDVLDFVSSDAEMGKPTSADLKLGLATGPVLFAAEKFPELEAMIMRRFSEPGDVERAKEAVAKTDGIEQTRYIANQHSQEAKRQISRLTPSPARQALIELSQRVVTRLK</sequence>
<dbReference type="PANTHER" id="PTHR12001">
    <property type="entry name" value="GERANYLGERANYL PYROPHOSPHATE SYNTHASE"/>
    <property type="match status" value="1"/>
</dbReference>
<comment type="subcellular location">
    <subcellularLocation>
        <location evidence="2">Mitochondrion</location>
    </subcellularLocation>
</comment>
<evidence type="ECO:0000256" key="17">
    <source>
        <dbReference type="ARBA" id="ARBA00083184"/>
    </source>
</evidence>
<evidence type="ECO:0000256" key="5">
    <source>
        <dbReference type="ARBA" id="ARBA00022723"/>
    </source>
</evidence>
<dbReference type="GO" id="GO:0008299">
    <property type="term" value="P:isoprenoid biosynthetic process"/>
    <property type="evidence" value="ECO:0007669"/>
    <property type="project" value="UniProtKB-KW"/>
</dbReference>
<evidence type="ECO:0000256" key="8">
    <source>
        <dbReference type="ARBA" id="ARBA00023128"/>
    </source>
</evidence>
<evidence type="ECO:0000256" key="18">
    <source>
        <dbReference type="ARBA" id="ARBA00083689"/>
    </source>
</evidence>
<keyword evidence="8" id="KW-0496">Mitochondrion</keyword>
<evidence type="ECO:0000256" key="14">
    <source>
        <dbReference type="ARBA" id="ARBA00066510"/>
    </source>
</evidence>
<evidence type="ECO:0000256" key="4">
    <source>
        <dbReference type="ARBA" id="ARBA00022679"/>
    </source>
</evidence>
<evidence type="ECO:0000256" key="3">
    <source>
        <dbReference type="ARBA" id="ARBA00006706"/>
    </source>
</evidence>
<keyword evidence="21" id="KW-1185">Reference proteome</keyword>
<dbReference type="GO" id="GO:0006744">
    <property type="term" value="P:ubiquinone biosynthetic process"/>
    <property type="evidence" value="ECO:0007669"/>
    <property type="project" value="TreeGrafter"/>
</dbReference>
<comment type="similarity">
    <text evidence="3 20">Belongs to the FPP/GGPP synthase family.</text>
</comment>
<keyword evidence="6" id="KW-0460">Magnesium</keyword>
<evidence type="ECO:0000256" key="20">
    <source>
        <dbReference type="RuleBase" id="RU004466"/>
    </source>
</evidence>
<accession>A0A8B7XXE5</accession>
<evidence type="ECO:0000256" key="15">
    <source>
        <dbReference type="ARBA" id="ARBA00073240"/>
    </source>
</evidence>
<dbReference type="OrthoDB" id="9927103at2759"/>
<organism evidence="21 22">
    <name type="scientific">Acanthaster planci</name>
    <name type="common">Crown-of-thorns starfish</name>
    <dbReference type="NCBI Taxonomy" id="133434"/>
    <lineage>
        <taxon>Eukaryota</taxon>
        <taxon>Metazoa</taxon>
        <taxon>Echinodermata</taxon>
        <taxon>Eleutherozoa</taxon>
        <taxon>Asterozoa</taxon>
        <taxon>Asteroidea</taxon>
        <taxon>Valvatacea</taxon>
        <taxon>Valvatida</taxon>
        <taxon>Acanthasteridae</taxon>
        <taxon>Acanthaster</taxon>
    </lineage>
</organism>
<dbReference type="PANTHER" id="PTHR12001:SF69">
    <property type="entry name" value="ALL TRANS-POLYPRENYL-DIPHOSPHATE SYNTHASE PDSS1"/>
    <property type="match status" value="1"/>
</dbReference>
<dbReference type="GO" id="GO:0032478">
    <property type="term" value="C:heterotetrameric polyprenyl diphosphate synthase complex"/>
    <property type="evidence" value="ECO:0007669"/>
    <property type="project" value="UniProtKB-ARBA"/>
</dbReference>
<dbReference type="GO" id="GO:0046872">
    <property type="term" value="F:metal ion binding"/>
    <property type="evidence" value="ECO:0007669"/>
    <property type="project" value="UniProtKB-KW"/>
</dbReference>
<comment type="catalytic activity">
    <reaction evidence="10">
        <text>6 isopentenyl diphosphate + (2E,6E)-farnesyl diphosphate = all-trans-nonaprenyl diphosphate + 6 diphosphate</text>
        <dbReference type="Rhea" id="RHEA:55364"/>
        <dbReference type="ChEBI" id="CHEBI:33019"/>
        <dbReference type="ChEBI" id="CHEBI:58391"/>
        <dbReference type="ChEBI" id="CHEBI:128769"/>
        <dbReference type="ChEBI" id="CHEBI:175763"/>
    </reaction>
    <physiologicalReaction direction="left-to-right" evidence="10">
        <dbReference type="Rhea" id="RHEA:55365"/>
    </physiologicalReaction>
</comment>
<dbReference type="Gene3D" id="1.10.600.10">
    <property type="entry name" value="Farnesyl Diphosphate Synthase"/>
    <property type="match status" value="1"/>
</dbReference>
<dbReference type="SFLD" id="SFLDS00005">
    <property type="entry name" value="Isoprenoid_Synthase_Type_I"/>
    <property type="match status" value="1"/>
</dbReference>
<evidence type="ECO:0000256" key="2">
    <source>
        <dbReference type="ARBA" id="ARBA00004173"/>
    </source>
</evidence>
<proteinExistence type="inferred from homology"/>
<dbReference type="EC" id="2.5.1.91" evidence="14"/>